<reference evidence="2 3" key="1">
    <citation type="journal article" date="2015" name="Nature">
        <title>rRNA introns, odd ribosomes, and small enigmatic genomes across a large radiation of phyla.</title>
        <authorList>
            <person name="Brown C.T."/>
            <person name="Hug L.A."/>
            <person name="Thomas B.C."/>
            <person name="Sharon I."/>
            <person name="Castelle C.J."/>
            <person name="Singh A."/>
            <person name="Wilkins M.J."/>
            <person name="Williams K.H."/>
            <person name="Banfield J.F."/>
        </authorList>
    </citation>
    <scope>NUCLEOTIDE SEQUENCE [LARGE SCALE GENOMIC DNA]</scope>
</reference>
<organism evidence="2 3">
    <name type="scientific">Candidatus Amesbacteria bacterium GW2011_GWA2_47_11b</name>
    <dbReference type="NCBI Taxonomy" id="1618358"/>
    <lineage>
        <taxon>Bacteria</taxon>
        <taxon>Candidatus Amesiibacteriota</taxon>
    </lineage>
</organism>
<evidence type="ECO:0000313" key="3">
    <source>
        <dbReference type="Proteomes" id="UP000034307"/>
    </source>
</evidence>
<evidence type="ECO:0000256" key="1">
    <source>
        <dbReference type="SAM" id="Coils"/>
    </source>
</evidence>
<feature type="coiled-coil region" evidence="1">
    <location>
        <begin position="53"/>
        <end position="87"/>
    </location>
</feature>
<name>A0A0G1RJN1_9BACT</name>
<evidence type="ECO:0000313" key="2">
    <source>
        <dbReference type="EMBL" id="KKU57351.1"/>
    </source>
</evidence>
<gene>
    <name evidence="2" type="ORF">UX80_C0018G0005</name>
</gene>
<accession>A0A0G1RJN1</accession>
<sequence length="89" mass="10672">MDLFSVTHSLFVYQFGVDKSKGEVYILIMVELGRLLPDEVFQKLQAMADIIDMRKARKRKREEERRIQKFASELREIKKQVDRKKGKKR</sequence>
<protein>
    <submittedName>
        <fullName evidence="2">Uncharacterized protein</fullName>
    </submittedName>
</protein>
<dbReference type="AlphaFoldDB" id="A0A0G1RJN1"/>
<dbReference type="STRING" id="1618358.UX80_C0018G0005"/>
<dbReference type="EMBL" id="LCNO01000018">
    <property type="protein sequence ID" value="KKU57351.1"/>
    <property type="molecule type" value="Genomic_DNA"/>
</dbReference>
<proteinExistence type="predicted"/>
<comment type="caution">
    <text evidence="2">The sequence shown here is derived from an EMBL/GenBank/DDBJ whole genome shotgun (WGS) entry which is preliminary data.</text>
</comment>
<dbReference type="Proteomes" id="UP000034307">
    <property type="component" value="Unassembled WGS sequence"/>
</dbReference>
<keyword evidence="1" id="KW-0175">Coiled coil</keyword>